<dbReference type="Gene3D" id="3.30.750.44">
    <property type="match status" value="1"/>
</dbReference>
<dbReference type="Proteomes" id="UP001620339">
    <property type="component" value="Unassembled WGS sequence"/>
</dbReference>
<feature type="domain" description="Tail specific protease" evidence="1">
    <location>
        <begin position="148"/>
        <end position="343"/>
    </location>
</feature>
<organism evidence="2 3">
    <name type="scientific">Rhodanobacter hydrolyticus</name>
    <dbReference type="NCBI Taxonomy" id="2250595"/>
    <lineage>
        <taxon>Bacteria</taxon>
        <taxon>Pseudomonadati</taxon>
        <taxon>Pseudomonadota</taxon>
        <taxon>Gammaproteobacteria</taxon>
        <taxon>Lysobacterales</taxon>
        <taxon>Rhodanobacteraceae</taxon>
        <taxon>Rhodanobacter</taxon>
    </lineage>
</organism>
<protein>
    <submittedName>
        <fullName evidence="2">S41 family peptidase</fullName>
    </submittedName>
</protein>
<dbReference type="PANTHER" id="PTHR11261">
    <property type="entry name" value="INTERPHOTORECEPTOR RETINOID-BINDING PROTEIN"/>
    <property type="match status" value="1"/>
</dbReference>
<evidence type="ECO:0000259" key="1">
    <source>
        <dbReference type="SMART" id="SM00245"/>
    </source>
</evidence>
<dbReference type="InterPro" id="IPR029045">
    <property type="entry name" value="ClpP/crotonase-like_dom_sf"/>
</dbReference>
<dbReference type="PANTHER" id="PTHR11261:SF3">
    <property type="entry name" value="RETINOL-BINDING PROTEIN 3"/>
    <property type="match status" value="1"/>
</dbReference>
<evidence type="ECO:0000313" key="2">
    <source>
        <dbReference type="EMBL" id="MFK2876652.1"/>
    </source>
</evidence>
<dbReference type="CDD" id="cd07563">
    <property type="entry name" value="Peptidase_S41_IRBP"/>
    <property type="match status" value="1"/>
</dbReference>
<dbReference type="InterPro" id="IPR005151">
    <property type="entry name" value="Tail-specific_protease"/>
</dbReference>
<keyword evidence="3" id="KW-1185">Reference proteome</keyword>
<accession>A0ABW8J306</accession>
<dbReference type="SMART" id="SM00245">
    <property type="entry name" value="TSPc"/>
    <property type="match status" value="1"/>
</dbReference>
<dbReference type="Pfam" id="PF11918">
    <property type="entry name" value="Peptidase_S41_N"/>
    <property type="match status" value="1"/>
</dbReference>
<dbReference type="Gene3D" id="3.90.226.10">
    <property type="entry name" value="2-enoyl-CoA Hydratase, Chain A, domain 1"/>
    <property type="match status" value="1"/>
</dbReference>
<sequence>MPFASRWLRTETAVPRQVFINGCFTRRAFMRLCRVITSCVLLLAPLGVAVAQVAPSAGPVDASTRQAVVASLGKQMQANYVFPDVAGKVAAALDAKVAGHAYEHDATSDTFAKALTHDLQSVGMDRHLRIMYDPTFKPDENDDTALTPKQIDEQRTMASQYAYGIAKVERLPGNVGYLDIRGFLPADFVATGYAAAMNLVAGSDALIIDLRKNGGGDPSSVATLLSYFFAEGDSRHLNDLYWRKGDRTQQFWTAAVSGPRYTRPVYVLTSALTFSGGEECAYDFQTQKRATLVGTSTGGGANPGDVFALGHGFVAFIPVGRAVNPVTHTNWEHVGVKPDIAVPAADAMKTAYVAILKKQIVTTKDPDQLDRLKATLARVEKGVEEKPNYDPPK</sequence>
<dbReference type="SUPFAM" id="SSF52096">
    <property type="entry name" value="ClpP/crotonase"/>
    <property type="match status" value="1"/>
</dbReference>
<comment type="caution">
    <text evidence="2">The sequence shown here is derived from an EMBL/GenBank/DDBJ whole genome shotgun (WGS) entry which is preliminary data.</text>
</comment>
<gene>
    <name evidence="2" type="ORF">ISP25_06185</name>
</gene>
<reference evidence="2 3" key="1">
    <citation type="submission" date="2020-10" db="EMBL/GenBank/DDBJ databases">
        <title>Phylogeny of dyella-like bacteria.</title>
        <authorList>
            <person name="Fu J."/>
        </authorList>
    </citation>
    <scope>NUCLEOTIDE SEQUENCE [LARGE SCALE GENOMIC DNA]</scope>
    <source>
        <strain evidence="2 3">KACC 19113</strain>
    </source>
</reference>
<dbReference type="RefSeq" id="WP_404612495.1">
    <property type="nucleotide sequence ID" value="NZ_JADIKK010000008.1"/>
</dbReference>
<proteinExistence type="predicted"/>
<evidence type="ECO:0000313" key="3">
    <source>
        <dbReference type="Proteomes" id="UP001620339"/>
    </source>
</evidence>
<dbReference type="EMBL" id="JADIKK010000008">
    <property type="protein sequence ID" value="MFK2876652.1"/>
    <property type="molecule type" value="Genomic_DNA"/>
</dbReference>
<name>A0ABW8J306_9GAMM</name>
<dbReference type="Pfam" id="PF03572">
    <property type="entry name" value="Peptidase_S41"/>
    <property type="match status" value="1"/>
</dbReference>